<keyword evidence="1" id="KW-0812">Transmembrane</keyword>
<dbReference type="GeneTree" id="ENSGT00390000014139"/>
<evidence type="ECO:0000259" key="5">
    <source>
        <dbReference type="Pfam" id="PF22846"/>
    </source>
</evidence>
<dbReference type="GO" id="GO:0097228">
    <property type="term" value="C:sperm principal piece"/>
    <property type="evidence" value="ECO:0007669"/>
    <property type="project" value="InterPro"/>
</dbReference>
<evidence type="ECO:0000259" key="4">
    <source>
        <dbReference type="Pfam" id="PF22840"/>
    </source>
</evidence>
<dbReference type="Pfam" id="PF22846">
    <property type="entry name" value="CATSPERG_C"/>
    <property type="match status" value="1"/>
</dbReference>
<accession>A0A5F8G5J3</accession>
<feature type="signal peptide" evidence="2">
    <location>
        <begin position="1"/>
        <end position="19"/>
    </location>
</feature>
<organism evidence="7 8">
    <name type="scientific">Monodelphis domestica</name>
    <name type="common">Gray short-tailed opossum</name>
    <dbReference type="NCBI Taxonomy" id="13616"/>
    <lineage>
        <taxon>Eukaryota</taxon>
        <taxon>Metazoa</taxon>
        <taxon>Chordata</taxon>
        <taxon>Craniata</taxon>
        <taxon>Vertebrata</taxon>
        <taxon>Euteleostomi</taxon>
        <taxon>Mammalia</taxon>
        <taxon>Metatheria</taxon>
        <taxon>Didelphimorphia</taxon>
        <taxon>Didelphidae</taxon>
        <taxon>Monodelphis</taxon>
    </lineage>
</organism>
<dbReference type="Bgee" id="ENSMODG00000013144">
    <property type="expression patterns" value="Expressed in testis and 5 other cell types or tissues"/>
</dbReference>
<feature type="domain" description="CATSPERG beta-propeller" evidence="3">
    <location>
        <begin position="187"/>
        <end position="633"/>
    </location>
</feature>
<dbReference type="InterPro" id="IPR053873">
    <property type="entry name" value="CATSPERG_C"/>
</dbReference>
<dbReference type="Pfam" id="PF22851">
    <property type="entry name" value="CATSPERG_Ig-like"/>
    <property type="match status" value="1"/>
</dbReference>
<evidence type="ECO:0000256" key="2">
    <source>
        <dbReference type="SAM" id="SignalP"/>
    </source>
</evidence>
<reference evidence="7 8" key="1">
    <citation type="journal article" date="2007" name="Nature">
        <title>Genome of the marsupial Monodelphis domestica reveals innovation in non-coding sequences.</title>
        <authorList>
            <person name="Mikkelsen T.S."/>
            <person name="Wakefield M.J."/>
            <person name="Aken B."/>
            <person name="Amemiya C.T."/>
            <person name="Chang J.L."/>
            <person name="Duke S."/>
            <person name="Garber M."/>
            <person name="Gentles A.J."/>
            <person name="Goodstadt L."/>
            <person name="Heger A."/>
            <person name="Jurka J."/>
            <person name="Kamal M."/>
            <person name="Mauceli E."/>
            <person name="Searle S.M."/>
            <person name="Sharpe T."/>
            <person name="Baker M.L."/>
            <person name="Batzer M.A."/>
            <person name="Benos P.V."/>
            <person name="Belov K."/>
            <person name="Clamp M."/>
            <person name="Cook A."/>
            <person name="Cuff J."/>
            <person name="Das R."/>
            <person name="Davidow L."/>
            <person name="Deakin J.E."/>
            <person name="Fazzari M.J."/>
            <person name="Glass J.L."/>
            <person name="Grabherr M."/>
            <person name="Greally J.M."/>
            <person name="Gu W."/>
            <person name="Hore T.A."/>
            <person name="Huttley G.A."/>
            <person name="Kleber M."/>
            <person name="Jirtle R.L."/>
            <person name="Koina E."/>
            <person name="Lee J.T."/>
            <person name="Mahony S."/>
            <person name="Marra M.A."/>
            <person name="Miller R.D."/>
            <person name="Nicholls R.D."/>
            <person name="Oda M."/>
            <person name="Papenfuss A.T."/>
            <person name="Parra Z.E."/>
            <person name="Pollock D.D."/>
            <person name="Ray D.A."/>
            <person name="Schein J.E."/>
            <person name="Speed T.P."/>
            <person name="Thompson K."/>
            <person name="VandeBerg J.L."/>
            <person name="Wade C.M."/>
            <person name="Walker J.A."/>
            <person name="Waters P.D."/>
            <person name="Webber C."/>
            <person name="Weidman J.R."/>
            <person name="Xie X."/>
            <person name="Zody M.C."/>
            <person name="Baldwin J."/>
            <person name="Abdouelleil A."/>
            <person name="Abdulkadir J."/>
            <person name="Abebe A."/>
            <person name="Abera B."/>
            <person name="Abreu J."/>
            <person name="Acer S.C."/>
            <person name="Aftuck L."/>
            <person name="Alexander A."/>
            <person name="An P."/>
            <person name="Anderson E."/>
            <person name="Anderson S."/>
            <person name="Arachi H."/>
            <person name="Azer M."/>
            <person name="Bachantsang P."/>
            <person name="Barry A."/>
            <person name="Bayul T."/>
            <person name="Berlin A."/>
            <person name="Bessette D."/>
            <person name="Bloom T."/>
            <person name="Bloom T."/>
            <person name="Boguslavskiy L."/>
            <person name="Bonnet C."/>
            <person name="Boukhgalter B."/>
            <person name="Bourzgui I."/>
            <person name="Brown A."/>
            <person name="Cahill P."/>
            <person name="Channer S."/>
            <person name="Cheshatsang Y."/>
            <person name="Chuda L."/>
            <person name="Citroen M."/>
            <person name="Collymore A."/>
            <person name="Cooke P."/>
            <person name="Costello M."/>
            <person name="D'Aco K."/>
            <person name="Daza R."/>
            <person name="De Haan G."/>
            <person name="DeGray S."/>
            <person name="DeMaso C."/>
            <person name="Dhargay N."/>
            <person name="Dooley K."/>
            <person name="Dooley E."/>
            <person name="Doricent M."/>
            <person name="Dorje P."/>
            <person name="Dorjee K."/>
            <person name="Dupes A."/>
            <person name="Elong R."/>
            <person name="Falk J."/>
            <person name="Farina A."/>
            <person name="Faro S."/>
            <person name="Ferguson D."/>
            <person name="Fisher S."/>
            <person name="Foley C.D."/>
            <person name="Franke A."/>
            <person name="Friedrich D."/>
            <person name="Gadbois L."/>
            <person name="Gearin G."/>
            <person name="Gearin C.R."/>
            <person name="Giannoukos G."/>
            <person name="Goode T."/>
            <person name="Graham J."/>
            <person name="Grandbois E."/>
            <person name="Grewal S."/>
            <person name="Gyaltsen K."/>
            <person name="Hafez N."/>
            <person name="Hagos B."/>
            <person name="Hall J."/>
            <person name="Henson C."/>
            <person name="Hollinger A."/>
            <person name="Honan T."/>
            <person name="Huard M.D."/>
            <person name="Hughes L."/>
            <person name="Hurhula B."/>
            <person name="Husby M.E."/>
            <person name="Kamat A."/>
            <person name="Kanga B."/>
            <person name="Kashin S."/>
            <person name="Khazanovich D."/>
            <person name="Kisner P."/>
            <person name="Lance K."/>
            <person name="Lara M."/>
            <person name="Lee W."/>
            <person name="Lennon N."/>
            <person name="Letendre F."/>
            <person name="LeVine R."/>
            <person name="Lipovsky A."/>
            <person name="Liu X."/>
            <person name="Liu J."/>
            <person name="Liu S."/>
            <person name="Lokyitsang T."/>
            <person name="Lokyitsang Y."/>
            <person name="Lubonja R."/>
            <person name="Lui A."/>
            <person name="MacDonald P."/>
            <person name="Magnisalis V."/>
            <person name="Maru K."/>
            <person name="Matthews C."/>
            <person name="McCusker W."/>
            <person name="McDonough S."/>
            <person name="Mehta T."/>
            <person name="Meldrim J."/>
            <person name="Meneus L."/>
            <person name="Mihai O."/>
            <person name="Mihalev A."/>
            <person name="Mihova T."/>
            <person name="Mittelman R."/>
            <person name="Mlenga V."/>
            <person name="Montmayeur A."/>
            <person name="Mulrain L."/>
            <person name="Navidi A."/>
            <person name="Naylor J."/>
            <person name="Negash T."/>
            <person name="Nguyen T."/>
            <person name="Nguyen N."/>
            <person name="Nicol R."/>
            <person name="Norbu C."/>
            <person name="Norbu N."/>
            <person name="Novod N."/>
            <person name="O'Neill B."/>
            <person name="Osman S."/>
            <person name="Markiewicz E."/>
            <person name="Oyono O.L."/>
            <person name="Patti C."/>
            <person name="Phunkhang P."/>
            <person name="Pierre F."/>
            <person name="Priest M."/>
            <person name="Raghuraman S."/>
            <person name="Rege F."/>
            <person name="Reyes R."/>
            <person name="Rise C."/>
            <person name="Rogov P."/>
            <person name="Ross K."/>
            <person name="Ryan E."/>
            <person name="Settipalli S."/>
            <person name="Shea T."/>
            <person name="Sherpa N."/>
            <person name="Shi L."/>
            <person name="Shih D."/>
            <person name="Sparrow T."/>
            <person name="Spaulding J."/>
            <person name="Stalker J."/>
            <person name="Stange-Thomann N."/>
            <person name="Stavropoulos S."/>
            <person name="Stone C."/>
            <person name="Strader C."/>
            <person name="Tesfaye S."/>
            <person name="Thomson T."/>
            <person name="Thoulutsang Y."/>
            <person name="Thoulutsang D."/>
            <person name="Topham K."/>
            <person name="Topping I."/>
            <person name="Tsamla T."/>
            <person name="Vassiliev H."/>
            <person name="Vo A."/>
            <person name="Wangchuk T."/>
            <person name="Wangdi T."/>
            <person name="Weiand M."/>
            <person name="Wilkinson J."/>
            <person name="Wilson A."/>
            <person name="Yadav S."/>
            <person name="Young G."/>
            <person name="Yu Q."/>
            <person name="Zembek L."/>
            <person name="Zhong D."/>
            <person name="Zimmer A."/>
            <person name="Zwirko Z."/>
            <person name="Jaffe D.B."/>
            <person name="Alvarez P."/>
            <person name="Brockman W."/>
            <person name="Butler J."/>
            <person name="Chin C."/>
            <person name="Gnerre S."/>
            <person name="MacCallum I."/>
            <person name="Graves J.A."/>
            <person name="Ponting C.P."/>
            <person name="Breen M."/>
            <person name="Samollow P.B."/>
            <person name="Lander E.S."/>
            <person name="Lindblad-Toh K."/>
        </authorList>
    </citation>
    <scope>NUCLEOTIDE SEQUENCE [LARGE SCALE GENOMIC DNA]</scope>
</reference>
<feature type="transmembrane region" description="Helical" evidence="1">
    <location>
        <begin position="1045"/>
        <end position="1072"/>
    </location>
</feature>
<dbReference type="STRING" id="13616.ENSMODP00000042699"/>
<evidence type="ECO:0000259" key="6">
    <source>
        <dbReference type="Pfam" id="PF22851"/>
    </source>
</evidence>
<evidence type="ECO:0000256" key="1">
    <source>
        <dbReference type="SAM" id="Phobius"/>
    </source>
</evidence>
<dbReference type="Pfam" id="PF22840">
    <property type="entry name" value="CATSPERG_NTD"/>
    <property type="match status" value="1"/>
</dbReference>
<dbReference type="Pfam" id="PF15064">
    <property type="entry name" value="CATSPERG_beta-prop"/>
    <property type="match status" value="1"/>
</dbReference>
<name>A0A5F8G5J3_MONDO</name>
<keyword evidence="2" id="KW-0732">Signal</keyword>
<dbReference type="Proteomes" id="UP000002280">
    <property type="component" value="Chromosome 4"/>
</dbReference>
<dbReference type="OMA" id="WRWWKNR"/>
<dbReference type="GO" id="GO:0036128">
    <property type="term" value="C:CatSper complex"/>
    <property type="evidence" value="ECO:0007669"/>
    <property type="project" value="InterPro"/>
</dbReference>
<feature type="domain" description="CATSPERG Ig-like" evidence="6">
    <location>
        <begin position="738"/>
        <end position="858"/>
    </location>
</feature>
<dbReference type="InterPro" id="IPR053872">
    <property type="entry name" value="CATSPERG_N"/>
</dbReference>
<dbReference type="PANTHER" id="PTHR14327:SF1">
    <property type="entry name" value="CATION CHANNEL SPERM-ASSOCIATED AUXILIARY SUBUNIT GAMMA"/>
    <property type="match status" value="1"/>
</dbReference>
<feature type="domain" description="CATSPERG C-terminal" evidence="5">
    <location>
        <begin position="885"/>
        <end position="1084"/>
    </location>
</feature>
<proteinExistence type="predicted"/>
<dbReference type="FunCoup" id="A0A5F8G5J3">
    <property type="interactions" value="32"/>
</dbReference>
<feature type="domain" description="CATSPERG N-terminal" evidence="4">
    <location>
        <begin position="27"/>
        <end position="183"/>
    </location>
</feature>
<dbReference type="PANTHER" id="PTHR14327">
    <property type="entry name" value="CATION CHANNEL SPERM-ASSOCIATED PROTEIN SUBUNIT GAMMA"/>
    <property type="match status" value="1"/>
</dbReference>
<keyword evidence="8" id="KW-1185">Reference proteome</keyword>
<dbReference type="GO" id="GO:0031514">
    <property type="term" value="C:motile cilium"/>
    <property type="evidence" value="ECO:0000318"/>
    <property type="project" value="GO_Central"/>
</dbReference>
<dbReference type="InParanoid" id="A0A5F8G5J3"/>
<keyword evidence="1" id="KW-0472">Membrane</keyword>
<dbReference type="InterPro" id="IPR053871">
    <property type="entry name" value="CATSPERG_beta-prop"/>
</dbReference>
<evidence type="ECO:0000313" key="7">
    <source>
        <dbReference type="Ensembl" id="ENSMODP00000042699.1"/>
    </source>
</evidence>
<protein>
    <submittedName>
        <fullName evidence="7">Cation channel sperm associated auxiliary subunit gamma</fullName>
    </submittedName>
</protein>
<evidence type="ECO:0000259" key="3">
    <source>
        <dbReference type="Pfam" id="PF15064"/>
    </source>
</evidence>
<gene>
    <name evidence="7" type="primary">CATSPERG</name>
</gene>
<dbReference type="InterPro" id="IPR053874">
    <property type="entry name" value="CATSPERG_Ig-like"/>
</dbReference>
<evidence type="ECO:0000313" key="8">
    <source>
        <dbReference type="Proteomes" id="UP000002280"/>
    </source>
</evidence>
<reference evidence="7" key="2">
    <citation type="submission" date="2025-08" db="UniProtKB">
        <authorList>
            <consortium name="Ensembl"/>
        </authorList>
    </citation>
    <scope>IDENTIFICATION</scope>
</reference>
<dbReference type="InterPro" id="IPR028246">
    <property type="entry name" value="CATSPERG"/>
</dbReference>
<feature type="chain" id="PRO_5023866831" evidence="2">
    <location>
        <begin position="20"/>
        <end position="1135"/>
    </location>
</feature>
<reference evidence="7" key="3">
    <citation type="submission" date="2025-09" db="UniProtKB">
        <authorList>
            <consortium name="Ensembl"/>
        </authorList>
    </citation>
    <scope>IDENTIFICATION</scope>
</reference>
<dbReference type="AlphaFoldDB" id="A0A5F8G5J3"/>
<dbReference type="Ensembl" id="ENSMODT00000057598.1">
    <property type="protein sequence ID" value="ENSMODP00000042699.1"/>
    <property type="gene ID" value="ENSMODG00000013144.4"/>
</dbReference>
<sequence length="1135" mass="130491">MARLFGLLLLLLPPPPVLLWAQLEDKCRWNVVLNKYRSLGKGSEKFVEQLPISLVELFRNMKDLPVDLNEMYLGFPYYLRINYTCSGENPEAFVRGGFLKGLVPIVLVTFSAPVNFRKWKSERLQIEMEGAPFLSQGTCMTEEGCILNWFTPMPMKNGSLVMEVEIKSNRLGELIRNARFLVNINGFMKREKGKLIFTLGAQARGITHRDFINTASRPVWSTVGQAPVLILGGIPDEKMILISDSGFDDFTLVELNIDSCWLGSLECSQDQFTASIFDTISTESTLFIRQNQLIYYFTGNYFNKDLKSHSSSNWVRVLHNRCIKKLCPVEIHSNGSEYLMALSGGNEEGFFYFGTITDGKVNFKRMPIMRSLCDILKASACWLHWVVYQGEEQRFFLLMEFAQGNKTSFQLLVYRALATDSNFDSISMLFQIPPFIPLGKDMDFVMLLGMETYTDYPLVPKGLFHNPFSKLLFIWGNAILQSYDYKNFIYLAEFPKESVIKYMTSSYRGEVACVTETEEIWFIVEGSFKVYQLYPSEGWNILFALSHMEASSLYLHNETSISIFYDSMGLQQLVYQVDDQGEGRLLKRLLPVNEILVYQQLRHTTYEITDGLKSTLNYRNLCPFQMMQLEDLPAPQKYTRLEIYHAEPPIISAESGYHTKVSLALYQGLVHHLLWLHSKYNKPYADPVHDPTWRWWRNDKQHKAFYYYQASNFQSAFGVYINMNSYGKDYTKRTTYLFPDYIYLDKGTIYSFSIYLSSRLITRRARTLKIKEELRLAVTLTHPGCVSVRVKEQNIMSQNGILFKVILKDRLVCFDQGISGHNLMKTSVLIKVVGSAGKCFLKTPSGHLMQGNTMIPMFIGCPPGKRLAFDITATLKYNKEENKRYFDCVHPDPEMPCFLFSDVFFPFFLIQDMVTGESGSFNGSYILKVIGGGTSLDDIVDYSEADIFRYNSPEDNTNSLIWIVKSNSTVSQSFSILRHNTSGIEWLCLENSPCYDIVPKNIYSPDFYFKVMVSNRGVDKSTYCDYQVIFLLHVHGLPLSSNRALLYLLLSMTIYLAIVFLYVLYCIIFTPLKKCWNNFKWKFNNLINTDTSSSMSLPSNSSFRSTSLQISEDTVSRRRAWKEHMEVVNVGALSA</sequence>
<keyword evidence="1" id="KW-1133">Transmembrane helix</keyword>